<accession>I1YK92</accession>
<name>I1YK92_METFJ</name>
<sequence>MLRYSETALIFAKPDASDGANSVLVAYWQAEGMLAEQYRTVLQNRL</sequence>
<dbReference type="RefSeq" id="WP_014704754.1">
    <property type="nucleotide sequence ID" value="NC_017856.1"/>
</dbReference>
<gene>
    <name evidence="1" type="ordered locus">Q7C_2199</name>
</gene>
<dbReference type="KEGG" id="mec:Q7C_2199"/>
<dbReference type="AlphaFoldDB" id="I1YK92"/>
<dbReference type="EMBL" id="CP003380">
    <property type="protein sequence ID" value="AFJ03335.1"/>
    <property type="molecule type" value="Genomic_DNA"/>
</dbReference>
<organism evidence="1 2">
    <name type="scientific">Methylophaga frappieri (strain ATCC BAA-2434 / DSM 25690 / JAM7)</name>
    <dbReference type="NCBI Taxonomy" id="754477"/>
    <lineage>
        <taxon>Bacteria</taxon>
        <taxon>Pseudomonadati</taxon>
        <taxon>Pseudomonadota</taxon>
        <taxon>Gammaproteobacteria</taxon>
        <taxon>Thiotrichales</taxon>
        <taxon>Piscirickettsiaceae</taxon>
        <taxon>Methylophaga</taxon>
    </lineage>
</organism>
<evidence type="ECO:0000313" key="2">
    <source>
        <dbReference type="Proteomes" id="UP000009145"/>
    </source>
</evidence>
<protein>
    <submittedName>
        <fullName evidence="1">Uncharacterized protein</fullName>
    </submittedName>
</protein>
<proteinExistence type="predicted"/>
<dbReference type="PATRIC" id="fig|754477.3.peg.2166"/>
<dbReference type="HOGENOM" id="CLU_3185684_0_0_6"/>
<keyword evidence="2" id="KW-1185">Reference proteome</keyword>
<dbReference type="STRING" id="754477.Q7C_2199"/>
<reference evidence="1 2" key="1">
    <citation type="journal article" date="2012" name="J. Bacteriol.">
        <title>Complete genome sequences of Methylophaga sp. strain JAM1 and Methylophaga sp. strain JAM7.</title>
        <authorList>
            <person name="Villeneuve C."/>
            <person name="Martineau C."/>
            <person name="Mauffrey F."/>
            <person name="Villemur R."/>
        </authorList>
    </citation>
    <scope>NUCLEOTIDE SEQUENCE [LARGE SCALE GENOMIC DNA]</scope>
    <source>
        <strain evidence="1 2">JAM7</strain>
    </source>
</reference>
<dbReference type="Proteomes" id="UP000009145">
    <property type="component" value="Chromosome"/>
</dbReference>
<evidence type="ECO:0000313" key="1">
    <source>
        <dbReference type="EMBL" id="AFJ03335.1"/>
    </source>
</evidence>